<evidence type="ECO:0000313" key="7">
    <source>
        <dbReference type="Proteomes" id="UP000270616"/>
    </source>
</evidence>
<name>A0A3N3ZNT2_9MICC</name>
<evidence type="ECO:0000256" key="3">
    <source>
        <dbReference type="ARBA" id="ARBA00022679"/>
    </source>
</evidence>
<dbReference type="Proteomes" id="UP000270616">
    <property type="component" value="Unassembled WGS sequence"/>
</dbReference>
<evidence type="ECO:0000256" key="1">
    <source>
        <dbReference type="ARBA" id="ARBA00001933"/>
    </source>
</evidence>
<dbReference type="FunFam" id="3.40.640.10:FF:000004">
    <property type="entry name" value="Acetylornithine aminotransferase"/>
    <property type="match status" value="1"/>
</dbReference>
<protein>
    <submittedName>
        <fullName evidence="6">Acetylornithine transaminase</fullName>
        <ecNumber evidence="6">2.6.1.11</ecNumber>
    </submittedName>
</protein>
<dbReference type="OrthoDB" id="9801052at2"/>
<sequence>MSTGNDTTNGGDSQAAPTQSELLTSYRDHLLGVFGAPQAVLVRGQGVHVWDADGNGLVDLLGGIAVNALGHAHPAWVKAVADQAATLGHVSNFFTTPQQIGLAEKLLELAAAPDGSKVFFANSGSEANEAAFKLARRSGHENPGPNGPRTTVVAVDGAFHGRTMGSLALTAKKAYREPFEPLPGGVVHIAPTLESLEAVIDDSVSALIVEPIRGEQGVFALPDGWLQRARELTREHGALLIVDEVQTGIGRTGEWFAYTAQLDAGELPDAITLAKGLGAGFPVGALITFGDAVSQLLTAGQHGTTFGGNPLATAAGLATLATIEHDDLLANARSVGKVVTDGLTALERVQEVRSHGLLIGFDLDDPRQDPDSAEPLGAAVVAAARAAGYIVNATGPTTIRLAPPLILTQAQAEDFLAVLPSILDRADAALAAH</sequence>
<dbReference type="SUPFAM" id="SSF53383">
    <property type="entry name" value="PLP-dependent transferases"/>
    <property type="match status" value="1"/>
</dbReference>
<dbReference type="GO" id="GO:0003992">
    <property type="term" value="F:N2-acetyl-L-ornithine:2-oxoglutarate 5-aminotransferase activity"/>
    <property type="evidence" value="ECO:0007669"/>
    <property type="project" value="UniProtKB-EC"/>
</dbReference>
<keyword evidence="4 5" id="KW-0663">Pyridoxal phosphate</keyword>
<keyword evidence="7" id="KW-1185">Reference proteome</keyword>
<evidence type="ECO:0000256" key="5">
    <source>
        <dbReference type="RuleBase" id="RU003560"/>
    </source>
</evidence>
<dbReference type="GO" id="GO:0042802">
    <property type="term" value="F:identical protein binding"/>
    <property type="evidence" value="ECO:0007669"/>
    <property type="project" value="TreeGrafter"/>
</dbReference>
<dbReference type="InterPro" id="IPR049704">
    <property type="entry name" value="Aminotrans_3_PPA_site"/>
</dbReference>
<dbReference type="NCBIfam" id="NF002874">
    <property type="entry name" value="PRK03244.1"/>
    <property type="match status" value="1"/>
</dbReference>
<dbReference type="PANTHER" id="PTHR11986">
    <property type="entry name" value="AMINOTRANSFERASE CLASS III"/>
    <property type="match status" value="1"/>
</dbReference>
<dbReference type="PROSITE" id="PS00600">
    <property type="entry name" value="AA_TRANSFER_CLASS_3"/>
    <property type="match status" value="1"/>
</dbReference>
<dbReference type="EMBL" id="RKMF01000012">
    <property type="protein sequence ID" value="ROZ62517.1"/>
    <property type="molecule type" value="Genomic_DNA"/>
</dbReference>
<dbReference type="Gene3D" id="3.90.1150.10">
    <property type="entry name" value="Aspartate Aminotransferase, domain 1"/>
    <property type="match status" value="1"/>
</dbReference>
<organism evidence="6 7">
    <name type="scientific">Kocuria soli</name>
    <dbReference type="NCBI Taxonomy" id="2485125"/>
    <lineage>
        <taxon>Bacteria</taxon>
        <taxon>Bacillati</taxon>
        <taxon>Actinomycetota</taxon>
        <taxon>Actinomycetes</taxon>
        <taxon>Micrococcales</taxon>
        <taxon>Micrococcaceae</taxon>
        <taxon>Kocuria</taxon>
    </lineage>
</organism>
<comment type="caution">
    <text evidence="6">The sequence shown here is derived from an EMBL/GenBank/DDBJ whole genome shotgun (WGS) entry which is preliminary data.</text>
</comment>
<evidence type="ECO:0000256" key="2">
    <source>
        <dbReference type="ARBA" id="ARBA00022576"/>
    </source>
</evidence>
<comment type="cofactor">
    <cofactor evidence="1">
        <name>pyridoxal 5'-phosphate</name>
        <dbReference type="ChEBI" id="CHEBI:597326"/>
    </cofactor>
</comment>
<comment type="similarity">
    <text evidence="5">Belongs to the class-III pyridoxal-phosphate-dependent aminotransferase family.</text>
</comment>
<dbReference type="InterPro" id="IPR015421">
    <property type="entry name" value="PyrdxlP-dep_Trfase_major"/>
</dbReference>
<proteinExistence type="inferred from homology"/>
<dbReference type="EC" id="2.6.1.11" evidence="6"/>
<evidence type="ECO:0000313" key="6">
    <source>
        <dbReference type="EMBL" id="ROZ62517.1"/>
    </source>
</evidence>
<dbReference type="PIRSF" id="PIRSF000521">
    <property type="entry name" value="Transaminase_4ab_Lys_Orn"/>
    <property type="match status" value="1"/>
</dbReference>
<keyword evidence="3 6" id="KW-0808">Transferase</keyword>
<accession>A0A3N3ZNT2</accession>
<dbReference type="InterPro" id="IPR015424">
    <property type="entry name" value="PyrdxlP-dep_Trfase"/>
</dbReference>
<dbReference type="InterPro" id="IPR005814">
    <property type="entry name" value="Aminotrans_3"/>
</dbReference>
<dbReference type="CDD" id="cd00610">
    <property type="entry name" value="OAT_like"/>
    <property type="match status" value="1"/>
</dbReference>
<dbReference type="Gene3D" id="3.40.640.10">
    <property type="entry name" value="Type I PLP-dependent aspartate aminotransferase-like (Major domain)"/>
    <property type="match status" value="1"/>
</dbReference>
<dbReference type="RefSeq" id="WP_123825725.1">
    <property type="nucleotide sequence ID" value="NZ_RKMF01000012.1"/>
</dbReference>
<reference evidence="6 7" key="1">
    <citation type="submission" date="2018-10" db="EMBL/GenBank/DDBJ databases">
        <title>Kocuria sp. M5W7-7, whole genome shotgun sequence.</title>
        <authorList>
            <person name="Tuo L."/>
        </authorList>
    </citation>
    <scope>NUCLEOTIDE SEQUENCE [LARGE SCALE GENOMIC DNA]</scope>
    <source>
        <strain evidence="6 7">M5W7-7</strain>
    </source>
</reference>
<keyword evidence="2 6" id="KW-0032">Aminotransferase</keyword>
<dbReference type="InterPro" id="IPR015422">
    <property type="entry name" value="PyrdxlP-dep_Trfase_small"/>
</dbReference>
<evidence type="ECO:0000256" key="4">
    <source>
        <dbReference type="ARBA" id="ARBA00022898"/>
    </source>
</evidence>
<dbReference type="PANTHER" id="PTHR11986:SF79">
    <property type="entry name" value="ACETYLORNITHINE AMINOTRANSFERASE, MITOCHONDRIAL"/>
    <property type="match status" value="1"/>
</dbReference>
<dbReference type="Pfam" id="PF00202">
    <property type="entry name" value="Aminotran_3"/>
    <property type="match status" value="1"/>
</dbReference>
<dbReference type="GO" id="GO:0030170">
    <property type="term" value="F:pyridoxal phosphate binding"/>
    <property type="evidence" value="ECO:0007669"/>
    <property type="project" value="InterPro"/>
</dbReference>
<dbReference type="InterPro" id="IPR050103">
    <property type="entry name" value="Class-III_PLP-dep_AT"/>
</dbReference>
<dbReference type="AlphaFoldDB" id="A0A3N3ZNT2"/>
<gene>
    <name evidence="6" type="ORF">EDL96_10085</name>
</gene>